<evidence type="ECO:0000313" key="3">
    <source>
        <dbReference type="Proteomes" id="UP000030680"/>
    </source>
</evidence>
<feature type="compositionally biased region" description="Basic residues" evidence="1">
    <location>
        <begin position="357"/>
        <end position="368"/>
    </location>
</feature>
<proteinExistence type="predicted"/>
<dbReference type="GeneID" id="17085352"/>
<dbReference type="KEGG" id="gsl:Gasu_59930"/>
<accession>M2WRF2</accession>
<feature type="compositionally biased region" description="Basic and acidic residues" evidence="1">
    <location>
        <begin position="273"/>
        <end position="302"/>
    </location>
</feature>
<keyword evidence="3" id="KW-1185">Reference proteome</keyword>
<dbReference type="RefSeq" id="XP_005702895.1">
    <property type="nucleotide sequence ID" value="XM_005702838.1"/>
</dbReference>
<name>M2WRF2_GALSU</name>
<feature type="compositionally biased region" description="Polar residues" evidence="1">
    <location>
        <begin position="145"/>
        <end position="163"/>
    </location>
</feature>
<evidence type="ECO:0000256" key="1">
    <source>
        <dbReference type="SAM" id="MobiDB-lite"/>
    </source>
</evidence>
<gene>
    <name evidence="2" type="ORF">Gasu_59930</name>
</gene>
<sequence length="410" mass="47053">MDPSLETIKTPYLKKLFSPSPTKENVHSNDIHSLEEEKKPYDSQQPNILPLAEALEYAQKYGLPKQRRILLPSSKRKSSLRTNKVARETIHLTTEEAIQATIERIGPRRHRILSLIASRDPMDTITSEDFWKPESQVDDNEQEQSSDTRSNHSTSTPPVLHSTGIQNTVQSDEMDYPWVKQVDGYTSTTTPCTVQVDFDVPQTTENDDLSFSYEMVANDEDEIYLQQDIHDHPKHAYKIQHVAGLTVDCDSKGTSSHPSKRPKGINSPSKNKQSLETRKTENRRGQPRELRFLPTSREDDGLRQIGSGVRRSQRTRFPVLKFWKNETILYERRDSRQFPTIAGILAYPDTPQEERRSQRRRRRGKHYSRTTSSGMAMSNKYPNDTETSKSSSEEQSHHSMLPSIHSQAHG</sequence>
<dbReference type="OrthoDB" id="1939643at2759"/>
<feature type="region of interest" description="Disordered" evidence="1">
    <location>
        <begin position="16"/>
        <end position="44"/>
    </location>
</feature>
<organism evidence="2 3">
    <name type="scientific">Galdieria sulphuraria</name>
    <name type="common">Red alga</name>
    <dbReference type="NCBI Taxonomy" id="130081"/>
    <lineage>
        <taxon>Eukaryota</taxon>
        <taxon>Rhodophyta</taxon>
        <taxon>Bangiophyceae</taxon>
        <taxon>Galdieriales</taxon>
        <taxon>Galdieriaceae</taxon>
        <taxon>Galdieria</taxon>
    </lineage>
</organism>
<feature type="region of interest" description="Disordered" evidence="1">
    <location>
        <begin position="346"/>
        <end position="410"/>
    </location>
</feature>
<feature type="compositionally biased region" description="Basic and acidic residues" evidence="1">
    <location>
        <begin position="24"/>
        <end position="41"/>
    </location>
</feature>
<dbReference type="AlphaFoldDB" id="M2WRF2"/>
<dbReference type="Gramene" id="EME26375">
    <property type="protein sequence ID" value="EME26375"/>
    <property type="gene ID" value="Gasu_59930"/>
</dbReference>
<dbReference type="EMBL" id="KB454551">
    <property type="protein sequence ID" value="EME26375.1"/>
    <property type="molecule type" value="Genomic_DNA"/>
</dbReference>
<dbReference type="Proteomes" id="UP000030680">
    <property type="component" value="Unassembled WGS sequence"/>
</dbReference>
<reference evidence="3" key="1">
    <citation type="journal article" date="2013" name="Science">
        <title>Gene transfer from bacteria and archaea facilitated evolution of an extremophilic eukaryote.</title>
        <authorList>
            <person name="Schonknecht G."/>
            <person name="Chen W.H."/>
            <person name="Ternes C.M."/>
            <person name="Barbier G.G."/>
            <person name="Shrestha R.P."/>
            <person name="Stanke M."/>
            <person name="Brautigam A."/>
            <person name="Baker B.J."/>
            <person name="Banfield J.F."/>
            <person name="Garavito R.M."/>
            <person name="Carr K."/>
            <person name="Wilkerson C."/>
            <person name="Rensing S.A."/>
            <person name="Gagneul D."/>
            <person name="Dickenson N.E."/>
            <person name="Oesterhelt C."/>
            <person name="Lercher M.J."/>
            <person name="Weber A.P."/>
        </authorList>
    </citation>
    <scope>NUCLEOTIDE SEQUENCE [LARGE SCALE GENOMIC DNA]</scope>
    <source>
        <strain evidence="3">074W</strain>
    </source>
</reference>
<feature type="region of interest" description="Disordered" evidence="1">
    <location>
        <begin position="249"/>
        <end position="309"/>
    </location>
</feature>
<evidence type="ECO:0000313" key="2">
    <source>
        <dbReference type="EMBL" id="EME26375.1"/>
    </source>
</evidence>
<feature type="region of interest" description="Disordered" evidence="1">
    <location>
        <begin position="126"/>
        <end position="163"/>
    </location>
</feature>
<protein>
    <submittedName>
        <fullName evidence="2">Uncharacterized protein</fullName>
    </submittedName>
</protein>
<feature type="compositionally biased region" description="Polar residues" evidence="1">
    <location>
        <begin position="369"/>
        <end position="384"/>
    </location>
</feature>